<keyword evidence="3" id="KW-1003">Cell membrane</keyword>
<dbReference type="AlphaFoldDB" id="A0ABC8WTT3"/>
<evidence type="ECO:0000256" key="9">
    <source>
        <dbReference type="ARBA" id="ARBA00074311"/>
    </source>
</evidence>
<reference evidence="14" key="1">
    <citation type="submission" date="2024-06" db="EMBL/GenBank/DDBJ databases">
        <authorList>
            <person name="Ryan C."/>
        </authorList>
    </citation>
    <scope>NUCLEOTIDE SEQUENCE [LARGE SCALE GENOMIC DNA]</scope>
</reference>
<evidence type="ECO:0000256" key="4">
    <source>
        <dbReference type="ARBA" id="ARBA00022692"/>
    </source>
</evidence>
<dbReference type="EMBL" id="OZ075123">
    <property type="protein sequence ID" value="CAL4914615.1"/>
    <property type="molecule type" value="Genomic_DNA"/>
</dbReference>
<keyword evidence="6 12" id="KW-1133">Transmembrane helix</keyword>
<dbReference type="PANTHER" id="PTHR45826">
    <property type="entry name" value="POLYAMINE TRANSPORTER PUT1"/>
    <property type="match status" value="1"/>
</dbReference>
<sequence>MTTQGGTQSSDKASSPVHSDASPAKSETLAGDATHLPVTASPGSTAGQDERGHRNKLTLLPLTFLIFFEVAGGPYGAEPAVQAGGPLLALLGFLVFPFIWAVPESLVTAELSTAMPGNGGYVLWVHTAFGPLAASLMGTWKYACAAAGAAAFPALFSDYLTRALPAVSGSGAGRAATIVTFNVALTLLSYTGLGVVGWTAVALGVAALSPFAVMVAAAAPKIRPRRWGATAKVRDWKLLLNTLFWNLNGWDSVSTMAGEVDRPERTLPSALVSAVCIGSLGYLLPLLAATGAVDAPPEAWGDGYFADAAGVIAGKWLKYWIEAGAAVSSVGLYSATVSSAAYLLSGMAELGHIPSLFSSRAPVFGTPWASITATGAVALGMSFLSFDSIVAVTNFLYGLGMLLELAAFLWLRARRPDMPRPYRVPTGTGTAGAAAVCAVPAAFLVAVMAVAGWEVCAASAGFTVVGVAVYYAMALCRARGCVKFGRPEGGGSGVVSS</sequence>
<proteinExistence type="inferred from homology"/>
<accession>A0ABC8WTT3</accession>
<dbReference type="GO" id="GO:0015293">
    <property type="term" value="F:symporter activity"/>
    <property type="evidence" value="ECO:0007669"/>
    <property type="project" value="UniProtKB-KW"/>
</dbReference>
<evidence type="ECO:0000256" key="12">
    <source>
        <dbReference type="SAM" id="Phobius"/>
    </source>
</evidence>
<feature type="transmembrane region" description="Helical" evidence="12">
    <location>
        <begin position="83"/>
        <end position="102"/>
    </location>
</feature>
<feature type="transmembrane region" description="Helical" evidence="12">
    <location>
        <begin position="196"/>
        <end position="219"/>
    </location>
</feature>
<evidence type="ECO:0000256" key="6">
    <source>
        <dbReference type="ARBA" id="ARBA00022989"/>
    </source>
</evidence>
<evidence type="ECO:0000256" key="5">
    <source>
        <dbReference type="ARBA" id="ARBA00022847"/>
    </source>
</evidence>
<evidence type="ECO:0000256" key="8">
    <source>
        <dbReference type="ARBA" id="ARBA00024041"/>
    </source>
</evidence>
<comment type="subcellular location">
    <subcellularLocation>
        <location evidence="1">Cell membrane</location>
        <topology evidence="1">Multi-pass membrane protein</topology>
    </subcellularLocation>
</comment>
<keyword evidence="7 12" id="KW-0472">Membrane</keyword>
<evidence type="ECO:0000256" key="7">
    <source>
        <dbReference type="ARBA" id="ARBA00023136"/>
    </source>
</evidence>
<feature type="transmembrane region" description="Helical" evidence="12">
    <location>
        <begin position="431"/>
        <end position="451"/>
    </location>
</feature>
<feature type="transmembrane region" description="Helical" evidence="12">
    <location>
        <begin position="323"/>
        <end position="344"/>
    </location>
</feature>
<name>A0ABC8WTT3_9POAL</name>
<dbReference type="Pfam" id="PF13520">
    <property type="entry name" value="AA_permease_2"/>
    <property type="match status" value="1"/>
</dbReference>
<reference evidence="13 14" key="2">
    <citation type="submission" date="2024-10" db="EMBL/GenBank/DDBJ databases">
        <authorList>
            <person name="Ryan C."/>
        </authorList>
    </citation>
    <scope>NUCLEOTIDE SEQUENCE [LARGE SCALE GENOMIC DNA]</scope>
</reference>
<feature type="region of interest" description="Disordered" evidence="11">
    <location>
        <begin position="1"/>
        <end position="52"/>
    </location>
</feature>
<feature type="transmembrane region" description="Helical" evidence="12">
    <location>
        <begin position="457"/>
        <end position="476"/>
    </location>
</feature>
<dbReference type="InterPro" id="IPR002293">
    <property type="entry name" value="AA/rel_permease1"/>
</dbReference>
<dbReference type="Gene3D" id="1.20.1740.10">
    <property type="entry name" value="Amino acid/polyamine transporter I"/>
    <property type="match status" value="1"/>
</dbReference>
<organism evidence="13 14">
    <name type="scientific">Urochloa decumbens</name>
    <dbReference type="NCBI Taxonomy" id="240449"/>
    <lineage>
        <taxon>Eukaryota</taxon>
        <taxon>Viridiplantae</taxon>
        <taxon>Streptophyta</taxon>
        <taxon>Embryophyta</taxon>
        <taxon>Tracheophyta</taxon>
        <taxon>Spermatophyta</taxon>
        <taxon>Magnoliopsida</taxon>
        <taxon>Liliopsida</taxon>
        <taxon>Poales</taxon>
        <taxon>Poaceae</taxon>
        <taxon>PACMAD clade</taxon>
        <taxon>Panicoideae</taxon>
        <taxon>Panicodae</taxon>
        <taxon>Paniceae</taxon>
        <taxon>Melinidinae</taxon>
        <taxon>Urochloa</taxon>
    </lineage>
</organism>
<protein>
    <recommendedName>
        <fullName evidence="9">Polyamine transporter PUT1</fullName>
    </recommendedName>
    <alternativeName>
        <fullName evidence="10">Polyamine uptake transporter 1</fullName>
    </alternativeName>
</protein>
<dbReference type="PIRSF" id="PIRSF006060">
    <property type="entry name" value="AA_transporter"/>
    <property type="match status" value="1"/>
</dbReference>
<dbReference type="GO" id="GO:0005886">
    <property type="term" value="C:plasma membrane"/>
    <property type="evidence" value="ECO:0007669"/>
    <property type="project" value="UniProtKB-SubCell"/>
</dbReference>
<dbReference type="FunFam" id="1.20.1740.10:FF:000041">
    <property type="entry name" value="Amino acid permease, putative"/>
    <property type="match status" value="1"/>
</dbReference>
<evidence type="ECO:0000313" key="14">
    <source>
        <dbReference type="Proteomes" id="UP001497457"/>
    </source>
</evidence>
<gene>
    <name evidence="13" type="ORF">URODEC1_LOCUS17018</name>
</gene>
<dbReference type="Proteomes" id="UP001497457">
    <property type="component" value="Chromosome 13rd"/>
</dbReference>
<keyword evidence="2" id="KW-0813">Transport</keyword>
<keyword evidence="5" id="KW-0769">Symport</keyword>
<evidence type="ECO:0000256" key="2">
    <source>
        <dbReference type="ARBA" id="ARBA00022448"/>
    </source>
</evidence>
<feature type="transmembrane region" description="Helical" evidence="12">
    <location>
        <begin position="389"/>
        <end position="411"/>
    </location>
</feature>
<keyword evidence="14" id="KW-1185">Reference proteome</keyword>
<keyword evidence="4 12" id="KW-0812">Transmembrane</keyword>
<feature type="transmembrane region" description="Helical" evidence="12">
    <location>
        <begin position="364"/>
        <end position="383"/>
    </location>
</feature>
<evidence type="ECO:0000256" key="1">
    <source>
        <dbReference type="ARBA" id="ARBA00004651"/>
    </source>
</evidence>
<feature type="compositionally biased region" description="Polar residues" evidence="11">
    <location>
        <begin position="1"/>
        <end position="17"/>
    </location>
</feature>
<feature type="transmembrane region" description="Helical" evidence="12">
    <location>
        <begin position="270"/>
        <end position="293"/>
    </location>
</feature>
<feature type="transmembrane region" description="Helical" evidence="12">
    <location>
        <begin position="57"/>
        <end position="77"/>
    </location>
</feature>
<evidence type="ECO:0000313" key="13">
    <source>
        <dbReference type="EMBL" id="CAL4914615.1"/>
    </source>
</evidence>
<feature type="transmembrane region" description="Helical" evidence="12">
    <location>
        <begin position="114"/>
        <end position="134"/>
    </location>
</feature>
<dbReference type="PANTHER" id="PTHR45826:SF27">
    <property type="entry name" value="POLYAMINE TRANSPORTER"/>
    <property type="match status" value="1"/>
</dbReference>
<dbReference type="GO" id="GO:0015203">
    <property type="term" value="F:polyamine transmembrane transporter activity"/>
    <property type="evidence" value="ECO:0007669"/>
    <property type="project" value="UniProtKB-ARBA"/>
</dbReference>
<comment type="similarity">
    <text evidence="8">Belongs to the amino acid-polyamine-organocation (APC) superfamily. Polyamine:cation symporter (PHS) (TC 2.A.3.12) family.</text>
</comment>
<evidence type="ECO:0000256" key="11">
    <source>
        <dbReference type="SAM" id="MobiDB-lite"/>
    </source>
</evidence>
<dbReference type="InterPro" id="IPR044566">
    <property type="entry name" value="RMV1-like"/>
</dbReference>
<evidence type="ECO:0000256" key="10">
    <source>
        <dbReference type="ARBA" id="ARBA00080801"/>
    </source>
</evidence>
<evidence type="ECO:0000256" key="3">
    <source>
        <dbReference type="ARBA" id="ARBA00022475"/>
    </source>
</evidence>